<gene>
    <name evidence="4" type="ORF">FVW20_17575</name>
</gene>
<keyword evidence="1" id="KW-0472">Membrane</keyword>
<reference evidence="4 5" key="1">
    <citation type="submission" date="2019-08" db="EMBL/GenBank/DDBJ databases">
        <authorList>
            <person name="Luo N."/>
        </authorList>
    </citation>
    <scope>NUCLEOTIDE SEQUENCE [LARGE SCALE GENOMIC DNA]</scope>
    <source>
        <strain evidence="4 5">NCIMB 9442</strain>
    </source>
</reference>
<proteinExistence type="predicted"/>
<feature type="transmembrane region" description="Helical" evidence="1">
    <location>
        <begin position="88"/>
        <end position="107"/>
    </location>
</feature>
<feature type="non-terminal residue" evidence="4">
    <location>
        <position position="1"/>
    </location>
</feature>
<name>A0ABS0J8I6_9BACT</name>
<accession>A0ABS0J8I6</accession>
<feature type="domain" description="HPP transmembrane region" evidence="3">
    <location>
        <begin position="1"/>
        <end position="64"/>
    </location>
</feature>
<dbReference type="RefSeq" id="WP_196610599.1">
    <property type="nucleotide sequence ID" value="NZ_VRYY01000715.1"/>
</dbReference>
<dbReference type="Pfam" id="PF04982">
    <property type="entry name" value="TM_HPP"/>
    <property type="match status" value="1"/>
</dbReference>
<evidence type="ECO:0000256" key="1">
    <source>
        <dbReference type="SAM" id="Phobius"/>
    </source>
</evidence>
<keyword evidence="2" id="KW-0732">Signal</keyword>
<keyword evidence="1" id="KW-1133">Transmembrane helix</keyword>
<dbReference type="EMBL" id="VRYY01000715">
    <property type="protein sequence ID" value="MBG3878762.1"/>
    <property type="molecule type" value="Genomic_DNA"/>
</dbReference>
<evidence type="ECO:0000313" key="4">
    <source>
        <dbReference type="EMBL" id="MBG3878762.1"/>
    </source>
</evidence>
<evidence type="ECO:0000256" key="2">
    <source>
        <dbReference type="SAM" id="SignalP"/>
    </source>
</evidence>
<organism evidence="4 5">
    <name type="scientific">Nitratidesulfovibrio oxamicus</name>
    <dbReference type="NCBI Taxonomy" id="32016"/>
    <lineage>
        <taxon>Bacteria</taxon>
        <taxon>Pseudomonadati</taxon>
        <taxon>Thermodesulfobacteriota</taxon>
        <taxon>Desulfovibrionia</taxon>
        <taxon>Desulfovibrionales</taxon>
        <taxon>Desulfovibrionaceae</taxon>
        <taxon>Nitratidesulfovibrio</taxon>
    </lineage>
</organism>
<comment type="caution">
    <text evidence="4">The sequence shown here is derived from an EMBL/GenBank/DDBJ whole genome shotgun (WGS) entry which is preliminary data.</text>
</comment>
<sequence>ALGLAVALAALFMQLADADHPPAAATAAIPVLLPLPMPPLLLPLHMAWGAVVAVLAAMTWNGVWFAYPAPEGENCPKCLGLHQDRTETGAFLACVLGTALMALHPLGNGLYEAGLGILGVGGLVFVLHPVLTALSSAREGARTSAGQR</sequence>
<protein>
    <submittedName>
        <fullName evidence="4">HPP family protein</fullName>
    </submittedName>
</protein>
<evidence type="ECO:0000259" key="3">
    <source>
        <dbReference type="Pfam" id="PF04982"/>
    </source>
</evidence>
<dbReference type="Proteomes" id="UP001194469">
    <property type="component" value="Unassembled WGS sequence"/>
</dbReference>
<dbReference type="InterPro" id="IPR058581">
    <property type="entry name" value="TM_HPP"/>
</dbReference>
<keyword evidence="1" id="KW-0812">Transmembrane</keyword>
<feature type="transmembrane region" description="Helical" evidence="1">
    <location>
        <begin position="42"/>
        <end position="67"/>
    </location>
</feature>
<feature type="transmembrane region" description="Helical" evidence="1">
    <location>
        <begin position="113"/>
        <end position="134"/>
    </location>
</feature>
<evidence type="ECO:0000313" key="5">
    <source>
        <dbReference type="Proteomes" id="UP001194469"/>
    </source>
</evidence>
<feature type="signal peptide" evidence="2">
    <location>
        <begin position="1"/>
        <end position="18"/>
    </location>
</feature>
<feature type="chain" id="PRO_5046582916" evidence="2">
    <location>
        <begin position="19"/>
        <end position="148"/>
    </location>
</feature>
<keyword evidence="5" id="KW-1185">Reference proteome</keyword>